<comment type="similarity">
    <text evidence="8">Belongs to the TrpC family.</text>
</comment>
<dbReference type="Proteomes" id="UP000005631">
    <property type="component" value="Chromosome"/>
</dbReference>
<reference evidence="10 11" key="1">
    <citation type="journal article" date="2012" name="Stand. Genomic Sci.">
        <title>Genome sequence of the orange-pigmented seawater bacterium Owenweeksia hongkongensis type strain (UST20020801(T)).</title>
        <authorList>
            <person name="Riedel T."/>
            <person name="Held B."/>
            <person name="Nolan M."/>
            <person name="Lucas S."/>
            <person name="Lapidus A."/>
            <person name="Tice H."/>
            <person name="Del Rio T.G."/>
            <person name="Cheng J.F."/>
            <person name="Han C."/>
            <person name="Tapia R."/>
            <person name="Goodwin L.A."/>
            <person name="Pitluck S."/>
            <person name="Liolios K."/>
            <person name="Mavromatis K."/>
            <person name="Pagani I."/>
            <person name="Ivanova N."/>
            <person name="Mikhailova N."/>
            <person name="Pati A."/>
            <person name="Chen A."/>
            <person name="Palaniappan K."/>
            <person name="Rohde M."/>
            <person name="Tindall B.J."/>
            <person name="Detter J.C."/>
            <person name="Goker M."/>
            <person name="Woyke T."/>
            <person name="Bristow J."/>
            <person name="Eisen J.A."/>
            <person name="Markowitz V."/>
            <person name="Hugenholtz P."/>
            <person name="Klenk H.P."/>
            <person name="Kyrpides N.C."/>
        </authorList>
    </citation>
    <scope>NUCLEOTIDE SEQUENCE</scope>
    <source>
        <strain evidence="11">DSM 17368 / JCM 12287 / NRRL B-23963</strain>
    </source>
</reference>
<dbReference type="AlphaFoldDB" id="G8R335"/>
<evidence type="ECO:0000256" key="4">
    <source>
        <dbReference type="ARBA" id="ARBA00022793"/>
    </source>
</evidence>
<evidence type="ECO:0000256" key="1">
    <source>
        <dbReference type="ARBA" id="ARBA00001633"/>
    </source>
</evidence>
<name>G8R335_OWEHD</name>
<dbReference type="InterPro" id="IPR013785">
    <property type="entry name" value="Aldolase_TIM"/>
</dbReference>
<evidence type="ECO:0000256" key="8">
    <source>
        <dbReference type="HAMAP-Rule" id="MF_00134"/>
    </source>
</evidence>
<gene>
    <name evidence="8" type="primary">trpC</name>
    <name evidence="10" type="ordered locus">Oweho_3106</name>
</gene>
<dbReference type="Gene3D" id="3.20.20.70">
    <property type="entry name" value="Aldolase class I"/>
    <property type="match status" value="1"/>
</dbReference>
<feature type="domain" description="Indole-3-glycerol phosphate synthase" evidence="9">
    <location>
        <begin position="4"/>
        <end position="255"/>
    </location>
</feature>
<dbReference type="HOGENOM" id="CLU_034247_2_0_10"/>
<dbReference type="GO" id="GO:0000162">
    <property type="term" value="P:L-tryptophan biosynthetic process"/>
    <property type="evidence" value="ECO:0007669"/>
    <property type="project" value="UniProtKB-UniRule"/>
</dbReference>
<protein>
    <recommendedName>
        <fullName evidence="8">Indole-3-glycerol phosphate synthase</fullName>
        <shortName evidence="8">IGPS</shortName>
        <ecNumber evidence="8">4.1.1.48</ecNumber>
    </recommendedName>
</protein>
<keyword evidence="7 8" id="KW-0456">Lyase</keyword>
<dbReference type="OrthoDB" id="9804217at2"/>
<evidence type="ECO:0000256" key="6">
    <source>
        <dbReference type="ARBA" id="ARBA00023141"/>
    </source>
</evidence>
<dbReference type="FunFam" id="3.20.20.70:FF:000024">
    <property type="entry name" value="Indole-3-glycerol phosphate synthase"/>
    <property type="match status" value="1"/>
</dbReference>
<dbReference type="EMBL" id="CP003156">
    <property type="protein sequence ID" value="AEV34060.1"/>
    <property type="molecule type" value="Genomic_DNA"/>
</dbReference>
<evidence type="ECO:0000256" key="7">
    <source>
        <dbReference type="ARBA" id="ARBA00023239"/>
    </source>
</evidence>
<dbReference type="Pfam" id="PF00218">
    <property type="entry name" value="IGPS"/>
    <property type="match status" value="1"/>
</dbReference>
<evidence type="ECO:0000256" key="5">
    <source>
        <dbReference type="ARBA" id="ARBA00022822"/>
    </source>
</evidence>
<keyword evidence="3 8" id="KW-0028">Amino-acid biosynthesis</keyword>
<dbReference type="NCBIfam" id="NF001377">
    <property type="entry name" value="PRK00278.2-4"/>
    <property type="match status" value="1"/>
</dbReference>
<comment type="catalytic activity">
    <reaction evidence="1 8">
        <text>1-(2-carboxyphenylamino)-1-deoxy-D-ribulose 5-phosphate + H(+) = (1S,2R)-1-C-(indol-3-yl)glycerol 3-phosphate + CO2 + H2O</text>
        <dbReference type="Rhea" id="RHEA:23476"/>
        <dbReference type="ChEBI" id="CHEBI:15377"/>
        <dbReference type="ChEBI" id="CHEBI:15378"/>
        <dbReference type="ChEBI" id="CHEBI:16526"/>
        <dbReference type="ChEBI" id="CHEBI:58613"/>
        <dbReference type="ChEBI" id="CHEBI:58866"/>
        <dbReference type="EC" id="4.1.1.48"/>
    </reaction>
</comment>
<dbReference type="eggNOG" id="COG0134">
    <property type="taxonomic scope" value="Bacteria"/>
</dbReference>
<dbReference type="InterPro" id="IPR001468">
    <property type="entry name" value="Indole-3-GlycerolPSynthase_CS"/>
</dbReference>
<dbReference type="PANTHER" id="PTHR22854:SF2">
    <property type="entry name" value="INDOLE-3-GLYCEROL-PHOSPHATE SYNTHASE"/>
    <property type="match status" value="1"/>
</dbReference>
<dbReference type="HAMAP" id="MF_00134_B">
    <property type="entry name" value="IGPS_B"/>
    <property type="match status" value="1"/>
</dbReference>
<evidence type="ECO:0000313" key="11">
    <source>
        <dbReference type="Proteomes" id="UP000005631"/>
    </source>
</evidence>
<evidence type="ECO:0000256" key="3">
    <source>
        <dbReference type="ARBA" id="ARBA00022605"/>
    </source>
</evidence>
<keyword evidence="11" id="KW-1185">Reference proteome</keyword>
<keyword evidence="5 8" id="KW-0822">Tryptophan biosynthesis</keyword>
<sequence length="270" mass="30395">MNILERIINHKKKEVAERVSLYPTTLLQRSPYFQTTPLSLVLYLKRPEGHGIIAEIKRKSPSKGAINLYVDVEQTSIGYMQSGASALSVLTDNEFFGGSNADLTTARKFNYCPILRKDFIIDKYQITEAKSIGADAILLIAAALTPEQCRTLAKYANDLNMEVLLEVHNRNEIESYLNEYVQLVGVNNRDLRTFETRLETSLNLAEIIPDSFLKISESGLKTPKDVELLKQHGYSGFLMGERFMQEANPAKACSEFIRQLSTNAHSKSVI</sequence>
<dbReference type="CDD" id="cd00331">
    <property type="entry name" value="IGPS"/>
    <property type="match status" value="1"/>
</dbReference>
<dbReference type="InterPro" id="IPR045186">
    <property type="entry name" value="Indole-3-glycerol_P_synth"/>
</dbReference>
<proteinExistence type="inferred from homology"/>
<dbReference type="PATRIC" id="fig|926562.3.peg.3125"/>
<organism evidence="10 11">
    <name type="scientific">Owenweeksia hongkongensis (strain DSM 17368 / CIP 108786 / JCM 12287 / NRRL B-23963 / UST20020801)</name>
    <dbReference type="NCBI Taxonomy" id="926562"/>
    <lineage>
        <taxon>Bacteria</taxon>
        <taxon>Pseudomonadati</taxon>
        <taxon>Bacteroidota</taxon>
        <taxon>Flavobacteriia</taxon>
        <taxon>Flavobacteriales</taxon>
        <taxon>Owenweeksiaceae</taxon>
        <taxon>Owenweeksia</taxon>
    </lineage>
</organism>
<dbReference type="RefSeq" id="WP_014203407.1">
    <property type="nucleotide sequence ID" value="NC_016599.1"/>
</dbReference>
<dbReference type="EC" id="4.1.1.48" evidence="8"/>
<dbReference type="SUPFAM" id="SSF51366">
    <property type="entry name" value="Ribulose-phoshate binding barrel"/>
    <property type="match status" value="1"/>
</dbReference>
<dbReference type="PANTHER" id="PTHR22854">
    <property type="entry name" value="TRYPTOPHAN BIOSYNTHESIS PROTEIN"/>
    <property type="match status" value="1"/>
</dbReference>
<comment type="pathway">
    <text evidence="2 8">Amino-acid biosynthesis; L-tryptophan biosynthesis; L-tryptophan from chorismate: step 4/5.</text>
</comment>
<accession>G8R335</accession>
<keyword evidence="6 8" id="KW-0057">Aromatic amino acid biosynthesis</keyword>
<dbReference type="UniPathway" id="UPA00035">
    <property type="reaction ID" value="UER00043"/>
</dbReference>
<dbReference type="InterPro" id="IPR011060">
    <property type="entry name" value="RibuloseP-bd_barrel"/>
</dbReference>
<evidence type="ECO:0000256" key="2">
    <source>
        <dbReference type="ARBA" id="ARBA00004696"/>
    </source>
</evidence>
<keyword evidence="4 8" id="KW-0210">Decarboxylase</keyword>
<evidence type="ECO:0000313" key="10">
    <source>
        <dbReference type="EMBL" id="AEV34060.1"/>
    </source>
</evidence>
<dbReference type="GO" id="GO:0004425">
    <property type="term" value="F:indole-3-glycerol-phosphate synthase activity"/>
    <property type="evidence" value="ECO:0007669"/>
    <property type="project" value="UniProtKB-UniRule"/>
</dbReference>
<dbReference type="GO" id="GO:0004640">
    <property type="term" value="F:phosphoribosylanthranilate isomerase activity"/>
    <property type="evidence" value="ECO:0007669"/>
    <property type="project" value="TreeGrafter"/>
</dbReference>
<dbReference type="STRING" id="926562.Oweho_3106"/>
<dbReference type="KEGG" id="oho:Oweho_3106"/>
<evidence type="ECO:0000259" key="9">
    <source>
        <dbReference type="Pfam" id="PF00218"/>
    </source>
</evidence>
<dbReference type="PROSITE" id="PS00614">
    <property type="entry name" value="IGPS"/>
    <property type="match status" value="1"/>
</dbReference>
<dbReference type="InterPro" id="IPR013798">
    <property type="entry name" value="Indole-3-glycerol_P_synth_dom"/>
</dbReference>